<comment type="caution">
    <text evidence="1">The sequence shown here is derived from an EMBL/GenBank/DDBJ whole genome shotgun (WGS) entry which is preliminary data.</text>
</comment>
<sequence length="132" mass="14543">MPLRGESIIPQSVYISLNARAEPGTYHWGLIIMDSETEGTFHHATNPSGGWKYEMKRARLEHSITLVAVIRIGGLNDTIKAATDVIQSVPADGNDFVRVAKHHGAKHLGEAERGRGAYVENYPGVDDDKDDY</sequence>
<dbReference type="Proteomes" id="UP001302745">
    <property type="component" value="Unassembled WGS sequence"/>
</dbReference>
<name>A0AAN6VTQ4_9PEZI</name>
<reference evidence="1" key="1">
    <citation type="journal article" date="2023" name="Mol. Phylogenet. Evol.">
        <title>Genome-scale phylogeny and comparative genomics of the fungal order Sordariales.</title>
        <authorList>
            <person name="Hensen N."/>
            <person name="Bonometti L."/>
            <person name="Westerberg I."/>
            <person name="Brannstrom I.O."/>
            <person name="Guillou S."/>
            <person name="Cros-Aarteil S."/>
            <person name="Calhoun S."/>
            <person name="Haridas S."/>
            <person name="Kuo A."/>
            <person name="Mondo S."/>
            <person name="Pangilinan J."/>
            <person name="Riley R."/>
            <person name="LaButti K."/>
            <person name="Andreopoulos B."/>
            <person name="Lipzen A."/>
            <person name="Chen C."/>
            <person name="Yan M."/>
            <person name="Daum C."/>
            <person name="Ng V."/>
            <person name="Clum A."/>
            <person name="Steindorff A."/>
            <person name="Ohm R.A."/>
            <person name="Martin F."/>
            <person name="Silar P."/>
            <person name="Natvig D.O."/>
            <person name="Lalanne C."/>
            <person name="Gautier V."/>
            <person name="Ament-Velasquez S.L."/>
            <person name="Kruys A."/>
            <person name="Hutchinson M.I."/>
            <person name="Powell A.J."/>
            <person name="Barry K."/>
            <person name="Miller A.N."/>
            <person name="Grigoriev I.V."/>
            <person name="Debuchy R."/>
            <person name="Gladieux P."/>
            <person name="Hiltunen Thoren M."/>
            <person name="Johannesson H."/>
        </authorList>
    </citation>
    <scope>NUCLEOTIDE SEQUENCE</scope>
    <source>
        <strain evidence="1">CBS 538.74</strain>
    </source>
</reference>
<gene>
    <name evidence="1" type="ORF">C8A00DRAFT_29436</name>
</gene>
<dbReference type="EMBL" id="MU856848">
    <property type="protein sequence ID" value="KAK4157592.1"/>
    <property type="molecule type" value="Genomic_DNA"/>
</dbReference>
<protein>
    <submittedName>
        <fullName evidence="1">Uncharacterized protein</fullName>
    </submittedName>
</protein>
<keyword evidence="2" id="KW-1185">Reference proteome</keyword>
<evidence type="ECO:0000313" key="1">
    <source>
        <dbReference type="EMBL" id="KAK4157592.1"/>
    </source>
</evidence>
<reference evidence="1" key="2">
    <citation type="submission" date="2023-05" db="EMBL/GenBank/DDBJ databases">
        <authorList>
            <consortium name="Lawrence Berkeley National Laboratory"/>
            <person name="Steindorff A."/>
            <person name="Hensen N."/>
            <person name="Bonometti L."/>
            <person name="Westerberg I."/>
            <person name="Brannstrom I.O."/>
            <person name="Guillou S."/>
            <person name="Cros-Aarteil S."/>
            <person name="Calhoun S."/>
            <person name="Haridas S."/>
            <person name="Kuo A."/>
            <person name="Mondo S."/>
            <person name="Pangilinan J."/>
            <person name="Riley R."/>
            <person name="Labutti K."/>
            <person name="Andreopoulos B."/>
            <person name="Lipzen A."/>
            <person name="Chen C."/>
            <person name="Yanf M."/>
            <person name="Daum C."/>
            <person name="Ng V."/>
            <person name="Clum A."/>
            <person name="Ohm R."/>
            <person name="Martin F."/>
            <person name="Silar P."/>
            <person name="Natvig D."/>
            <person name="Lalanne C."/>
            <person name="Gautier V."/>
            <person name="Ament-Velasquez S.L."/>
            <person name="Kruys A."/>
            <person name="Hutchinson M.I."/>
            <person name="Powell A.J."/>
            <person name="Barry K."/>
            <person name="Miller A.N."/>
            <person name="Grigoriev I.V."/>
            <person name="Debuchy R."/>
            <person name="Gladieux P."/>
            <person name="Thoren M.H."/>
            <person name="Johannesson H."/>
        </authorList>
    </citation>
    <scope>NUCLEOTIDE SEQUENCE</scope>
    <source>
        <strain evidence="1">CBS 538.74</strain>
    </source>
</reference>
<accession>A0AAN6VTQ4</accession>
<proteinExistence type="predicted"/>
<dbReference type="Pfam" id="PF20174">
    <property type="entry name" value="DUF6540"/>
    <property type="match status" value="1"/>
</dbReference>
<dbReference type="InterPro" id="IPR046670">
    <property type="entry name" value="DUF6540"/>
</dbReference>
<organism evidence="1 2">
    <name type="scientific">Chaetomidium leptoderma</name>
    <dbReference type="NCBI Taxonomy" id="669021"/>
    <lineage>
        <taxon>Eukaryota</taxon>
        <taxon>Fungi</taxon>
        <taxon>Dikarya</taxon>
        <taxon>Ascomycota</taxon>
        <taxon>Pezizomycotina</taxon>
        <taxon>Sordariomycetes</taxon>
        <taxon>Sordariomycetidae</taxon>
        <taxon>Sordariales</taxon>
        <taxon>Chaetomiaceae</taxon>
        <taxon>Chaetomidium</taxon>
    </lineage>
</organism>
<dbReference type="AlphaFoldDB" id="A0AAN6VTQ4"/>
<evidence type="ECO:0000313" key="2">
    <source>
        <dbReference type="Proteomes" id="UP001302745"/>
    </source>
</evidence>